<comment type="caution">
    <text evidence="2">The sequence shown here is derived from an EMBL/GenBank/DDBJ whole genome shotgun (WGS) entry which is preliminary data.</text>
</comment>
<organism evidence="2 3">
    <name type="scientific">Ornatilinea apprima</name>
    <dbReference type="NCBI Taxonomy" id="1134406"/>
    <lineage>
        <taxon>Bacteria</taxon>
        <taxon>Bacillati</taxon>
        <taxon>Chloroflexota</taxon>
        <taxon>Anaerolineae</taxon>
        <taxon>Anaerolineales</taxon>
        <taxon>Anaerolineaceae</taxon>
        <taxon>Ornatilinea</taxon>
    </lineage>
</organism>
<dbReference type="RefSeq" id="WP_075064596.1">
    <property type="nucleotide sequence ID" value="NZ_LGCL01000045.1"/>
</dbReference>
<dbReference type="Proteomes" id="UP000050417">
    <property type="component" value="Unassembled WGS sequence"/>
</dbReference>
<evidence type="ECO:0000313" key="2">
    <source>
        <dbReference type="EMBL" id="KPL70109.1"/>
    </source>
</evidence>
<keyword evidence="1" id="KW-0812">Transmembrane</keyword>
<dbReference type="AlphaFoldDB" id="A0A0P6XGA0"/>
<keyword evidence="3" id="KW-1185">Reference proteome</keyword>
<keyword evidence="1" id="KW-1133">Transmembrane helix</keyword>
<name>A0A0P6XGA0_9CHLR</name>
<proteinExistence type="predicted"/>
<dbReference type="EMBL" id="LGCL01000045">
    <property type="protein sequence ID" value="KPL70109.1"/>
    <property type="molecule type" value="Genomic_DNA"/>
</dbReference>
<evidence type="ECO:0008006" key="4">
    <source>
        <dbReference type="Google" id="ProtNLM"/>
    </source>
</evidence>
<keyword evidence="1" id="KW-0472">Membrane</keyword>
<evidence type="ECO:0000313" key="3">
    <source>
        <dbReference type="Proteomes" id="UP000050417"/>
    </source>
</evidence>
<dbReference type="InterPro" id="IPR010026">
    <property type="entry name" value="Phage_holin_LL-H"/>
</dbReference>
<feature type="transmembrane region" description="Helical" evidence="1">
    <location>
        <begin position="14"/>
        <end position="32"/>
    </location>
</feature>
<dbReference type="OrthoDB" id="9997901at2"/>
<dbReference type="Pfam" id="PF09682">
    <property type="entry name" value="Phage_holin_6_1"/>
    <property type="match status" value="1"/>
</dbReference>
<evidence type="ECO:0000256" key="1">
    <source>
        <dbReference type="SAM" id="Phobius"/>
    </source>
</evidence>
<dbReference type="STRING" id="1134406.ADN00_18885"/>
<sequence length="127" mass="14057">MKFEAFLSEFVQQLLLYLLPILAAALASWLIVQVSKGLAELKSARPDVYQELMWVAKGVVQAAEQAGAAGLITDKKNYAINIAEKWLAAKGWHIDLDLIDAAVEQAVWDEINKYKVLPVSTLTEVSE</sequence>
<protein>
    <recommendedName>
        <fullName evidence="4">Holin</fullName>
    </recommendedName>
</protein>
<reference evidence="2 3" key="1">
    <citation type="submission" date="2015-07" db="EMBL/GenBank/DDBJ databases">
        <title>Genome sequence of Ornatilinea apprima DSM 23815.</title>
        <authorList>
            <person name="Hemp J."/>
            <person name="Ward L.M."/>
            <person name="Pace L.A."/>
            <person name="Fischer W.W."/>
        </authorList>
    </citation>
    <scope>NUCLEOTIDE SEQUENCE [LARGE SCALE GENOMIC DNA]</scope>
    <source>
        <strain evidence="2 3">P3M-1</strain>
    </source>
</reference>
<gene>
    <name evidence="2" type="ORF">ADN00_18885</name>
</gene>
<accession>A0A0P6XGA0</accession>